<dbReference type="PANTHER" id="PTHR42928">
    <property type="entry name" value="TRICARBOXYLATE-BINDING PROTEIN"/>
    <property type="match status" value="1"/>
</dbReference>
<dbReference type="PIRSF" id="PIRSF017082">
    <property type="entry name" value="YflP"/>
    <property type="match status" value="1"/>
</dbReference>
<evidence type="ECO:0000313" key="2">
    <source>
        <dbReference type="EMBL" id="ATA56740.1"/>
    </source>
</evidence>
<dbReference type="SUPFAM" id="SSF53850">
    <property type="entry name" value="Periplasmic binding protein-like II"/>
    <property type="match status" value="1"/>
</dbReference>
<dbReference type="PROSITE" id="PS51318">
    <property type="entry name" value="TAT"/>
    <property type="match status" value="1"/>
</dbReference>
<accession>A0A250DQU0</accession>
<dbReference type="Proteomes" id="UP000217154">
    <property type="component" value="Chromosome"/>
</dbReference>
<dbReference type="AlphaFoldDB" id="A0A250DQU0"/>
<dbReference type="PANTHER" id="PTHR42928:SF5">
    <property type="entry name" value="BLR1237 PROTEIN"/>
    <property type="match status" value="1"/>
</dbReference>
<dbReference type="InterPro" id="IPR042100">
    <property type="entry name" value="Bug_dom1"/>
</dbReference>
<organism evidence="2 3">
    <name type="scientific">Variovorax boronicumulans</name>
    <dbReference type="NCBI Taxonomy" id="436515"/>
    <lineage>
        <taxon>Bacteria</taxon>
        <taxon>Pseudomonadati</taxon>
        <taxon>Pseudomonadota</taxon>
        <taxon>Betaproteobacteria</taxon>
        <taxon>Burkholderiales</taxon>
        <taxon>Comamonadaceae</taxon>
        <taxon>Variovorax</taxon>
    </lineage>
</organism>
<comment type="similarity">
    <text evidence="1">Belongs to the UPF0065 (bug) family.</text>
</comment>
<dbReference type="InterPro" id="IPR005064">
    <property type="entry name" value="BUG"/>
</dbReference>
<gene>
    <name evidence="2" type="ORF">CKY39_28615</name>
</gene>
<evidence type="ECO:0000313" key="3">
    <source>
        <dbReference type="Proteomes" id="UP000217154"/>
    </source>
</evidence>
<proteinExistence type="inferred from homology"/>
<dbReference type="Gene3D" id="3.40.190.10">
    <property type="entry name" value="Periplasmic binding protein-like II"/>
    <property type="match status" value="1"/>
</dbReference>
<reference evidence="2 3" key="1">
    <citation type="submission" date="2017-09" db="EMBL/GenBank/DDBJ databases">
        <title>The diverse metabolic capabilities of V. boronicumulans make it an excellent choice for continued studies on novel biodegradation.</title>
        <authorList>
            <person name="Sun S."/>
        </authorList>
    </citation>
    <scope>NUCLEOTIDE SEQUENCE [LARGE SCALE GENOMIC DNA]</scope>
    <source>
        <strain evidence="2 3">J1</strain>
    </source>
</reference>
<evidence type="ECO:0000256" key="1">
    <source>
        <dbReference type="ARBA" id="ARBA00006987"/>
    </source>
</evidence>
<dbReference type="KEGG" id="vbo:CKY39_28615"/>
<name>A0A250DQU0_9BURK</name>
<dbReference type="Gene3D" id="3.40.190.150">
    <property type="entry name" value="Bordetella uptake gene, domain 1"/>
    <property type="match status" value="1"/>
</dbReference>
<dbReference type="EMBL" id="CP023284">
    <property type="protein sequence ID" value="ATA56740.1"/>
    <property type="molecule type" value="Genomic_DNA"/>
</dbReference>
<sequence>MRWPCGARPAERLSSSRKPTGDLFMLQRRRFAQWGASGLLAPALGALPKAQAADAYPTQPIKVIVSSAAGGLVDGIARTIGERIAKPLGQPVLIDPKPGANGAIAASFVAKAPADGHTLLFAVNSFVLAPLLMAKPGYDVFKDFAPVSLSNYGLLVFAVGEGVPAKSMREFVAMAKAQPGKLSFGSAGQGSSGHLYGEKLMRDEGLQMTHVPYKGGAPLMIDILGGQVQGGFVTMGEALPHAKSGRAKLLGVFGTRRMPLAPQIPTFTEQGFKGYEHGGFWGFFAPTGTPQPAIDKLAGAVRQAVAQPDLQERMIGLGLEPSGEGPGELMAAVRRENLLWSRLIKDMNLRLE</sequence>
<dbReference type="InterPro" id="IPR006311">
    <property type="entry name" value="TAT_signal"/>
</dbReference>
<dbReference type="CDD" id="cd07012">
    <property type="entry name" value="PBP2_Bug_TTT"/>
    <property type="match status" value="1"/>
</dbReference>
<protein>
    <submittedName>
        <fullName evidence="2">ABC transporter substrate-binding protein</fullName>
    </submittedName>
</protein>
<dbReference type="Pfam" id="PF03401">
    <property type="entry name" value="TctC"/>
    <property type="match status" value="1"/>
</dbReference>